<keyword evidence="2" id="KW-1185">Reference proteome</keyword>
<dbReference type="Pfam" id="PF07087">
    <property type="entry name" value="DUF1353"/>
    <property type="match status" value="1"/>
</dbReference>
<reference evidence="2" key="1">
    <citation type="submission" date="2016-10" db="EMBL/GenBank/DDBJ databases">
        <authorList>
            <person name="Varghese N."/>
            <person name="Submissions S."/>
        </authorList>
    </citation>
    <scope>NUCLEOTIDE SEQUENCE [LARGE SCALE GENOMIC DNA]</scope>
    <source>
        <strain evidence="2">DSM 11526</strain>
    </source>
</reference>
<dbReference type="InterPro" id="IPR010767">
    <property type="entry name" value="Phage_CGC-2007_Cje0229"/>
</dbReference>
<dbReference type="AlphaFoldDB" id="A0A1H3X6A2"/>
<accession>A0A1H3X6A2</accession>
<sequence>MTRWGCWCMPRAKRRRRAMSSAYLLTYNEAVIRVNARFDRSQTSVIKRTALDAFDEGEQEWLTLTDALVWSHRMQRAIVIPQWFVTDLASIPWYARWLIEVNGKHRYAALPHDLLYCSRQLGIDVTREMADLVLLDACEALGVSSWKRKAMYAAVVAAGGSRWDRGFKEVFVPTNLRDKYRLAHRELLECKEGVLNA</sequence>
<proteinExistence type="predicted"/>
<dbReference type="Proteomes" id="UP000242469">
    <property type="component" value="Unassembled WGS sequence"/>
</dbReference>
<gene>
    <name evidence="1" type="ORF">SAMN02745729_10154</name>
</gene>
<evidence type="ECO:0000313" key="1">
    <source>
        <dbReference type="EMBL" id="SDZ94915.1"/>
    </source>
</evidence>
<dbReference type="EMBL" id="FNRJ01000001">
    <property type="protein sequence ID" value="SDZ94915.1"/>
    <property type="molecule type" value="Genomic_DNA"/>
</dbReference>
<dbReference type="STRING" id="1122198.SAMN02745729_10154"/>
<protein>
    <recommendedName>
        <fullName evidence="3">DUF1353 domain-containing protein</fullName>
    </recommendedName>
</protein>
<organism evidence="1 2">
    <name type="scientific">Marinobacterium iners DSM 11526</name>
    <dbReference type="NCBI Taxonomy" id="1122198"/>
    <lineage>
        <taxon>Bacteria</taxon>
        <taxon>Pseudomonadati</taxon>
        <taxon>Pseudomonadota</taxon>
        <taxon>Gammaproteobacteria</taxon>
        <taxon>Oceanospirillales</taxon>
        <taxon>Oceanospirillaceae</taxon>
        <taxon>Marinobacterium</taxon>
    </lineage>
</organism>
<evidence type="ECO:0000313" key="2">
    <source>
        <dbReference type="Proteomes" id="UP000242469"/>
    </source>
</evidence>
<evidence type="ECO:0008006" key="3">
    <source>
        <dbReference type="Google" id="ProtNLM"/>
    </source>
</evidence>
<name>A0A1H3X6A2_9GAMM</name>